<comment type="caution">
    <text evidence="5">The sequence shown here is derived from an EMBL/GenBank/DDBJ whole genome shotgun (WGS) entry which is preliminary data.</text>
</comment>
<feature type="compositionally biased region" description="Polar residues" evidence="3">
    <location>
        <begin position="144"/>
        <end position="159"/>
    </location>
</feature>
<organism evidence="5 6">
    <name type="scientific">Apatococcus lobatus</name>
    <dbReference type="NCBI Taxonomy" id="904363"/>
    <lineage>
        <taxon>Eukaryota</taxon>
        <taxon>Viridiplantae</taxon>
        <taxon>Chlorophyta</taxon>
        <taxon>core chlorophytes</taxon>
        <taxon>Trebouxiophyceae</taxon>
        <taxon>Chlorellales</taxon>
        <taxon>Chlorellaceae</taxon>
        <taxon>Apatococcus</taxon>
    </lineage>
</organism>
<feature type="domain" description="Plastid lipid-associated protein/fibrillin conserved" evidence="4">
    <location>
        <begin position="296"/>
        <end position="505"/>
    </location>
</feature>
<keyword evidence="2" id="KW-0934">Plastid</keyword>
<keyword evidence="6" id="KW-1185">Reference proteome</keyword>
<feature type="compositionally biased region" description="Polar residues" evidence="3">
    <location>
        <begin position="1"/>
        <end position="19"/>
    </location>
</feature>
<sequence length="508" mass="53352">MHSSSSLGASSFRPTSLSRLQGPRPAAKGLVAKTRQGTVRAATGQSGQSGQSGGISREEARAKQTGVTRGGSTTSSTGTPGGVQPSSYAASPESRAVDTSRTAATSPKTAAASAKQNTNAAANSAQSQVDSTAASAKSGIRQARSGTSRGANQLANQAERTADQLADQADQTTEQLADQAEDTARAADRGADQTADQIEEGSEQLAEGVSQAGDQVADAVRQARDAIKDAPPPEELVDQARDVVDDAIDSARNTVSAAFSPGPGAPMRGIPLTSFPADPFRASGTEISQSGRLKYFKYRLLASVAGLDRGFTATSEAASQVEDAVSYLVSAGDPVNLSWTVDEKKGRRSSLAQLNGLWRLVYSSNFAGGYGGLGGASSPFNLGQVYQSISTYASRLDNIVELYSKINIPQLPFLPPTEPITTTATLKHSFEPVGYGTVQLTFEDTEVKTTGGVNNVLGNFPELTLPQLPEPLRPTREQRTSRFDNLYLDDEVRVSRGSRGELRVFVRT</sequence>
<evidence type="ECO:0000256" key="2">
    <source>
        <dbReference type="ARBA" id="ARBA00022640"/>
    </source>
</evidence>
<name>A0AAW1QAZ1_9CHLO</name>
<proteinExistence type="predicted"/>
<evidence type="ECO:0000256" key="1">
    <source>
        <dbReference type="ARBA" id="ARBA00004474"/>
    </source>
</evidence>
<feature type="compositionally biased region" description="Basic and acidic residues" evidence="3">
    <location>
        <begin position="182"/>
        <end position="191"/>
    </location>
</feature>
<evidence type="ECO:0000313" key="6">
    <source>
        <dbReference type="Proteomes" id="UP001438707"/>
    </source>
</evidence>
<dbReference type="Proteomes" id="UP001438707">
    <property type="component" value="Unassembled WGS sequence"/>
</dbReference>
<dbReference type="GO" id="GO:0009536">
    <property type="term" value="C:plastid"/>
    <property type="evidence" value="ECO:0007669"/>
    <property type="project" value="UniProtKB-SubCell"/>
</dbReference>
<dbReference type="Gene3D" id="1.20.120.20">
    <property type="entry name" value="Apolipoprotein"/>
    <property type="match status" value="1"/>
</dbReference>
<gene>
    <name evidence="5" type="ORF">WJX74_001158</name>
</gene>
<evidence type="ECO:0000313" key="5">
    <source>
        <dbReference type="EMBL" id="KAK9817609.1"/>
    </source>
</evidence>
<dbReference type="AlphaFoldDB" id="A0AAW1QAZ1"/>
<dbReference type="InterPro" id="IPR039633">
    <property type="entry name" value="PAP"/>
</dbReference>
<accession>A0AAW1QAZ1</accession>
<evidence type="ECO:0000259" key="4">
    <source>
        <dbReference type="Pfam" id="PF04755"/>
    </source>
</evidence>
<feature type="region of interest" description="Disordered" evidence="3">
    <location>
        <begin position="1"/>
        <end position="221"/>
    </location>
</feature>
<dbReference type="PANTHER" id="PTHR31906">
    <property type="entry name" value="PLASTID-LIPID-ASSOCIATED PROTEIN 4, CHLOROPLASTIC-RELATED"/>
    <property type="match status" value="1"/>
</dbReference>
<evidence type="ECO:0000256" key="3">
    <source>
        <dbReference type="SAM" id="MobiDB-lite"/>
    </source>
</evidence>
<feature type="compositionally biased region" description="Low complexity" evidence="3">
    <location>
        <begin position="64"/>
        <end position="87"/>
    </location>
</feature>
<dbReference type="Pfam" id="PF04755">
    <property type="entry name" value="PAP_fibrillin"/>
    <property type="match status" value="1"/>
</dbReference>
<dbReference type="EMBL" id="JALJOS010000063">
    <property type="protein sequence ID" value="KAK9817609.1"/>
    <property type="molecule type" value="Genomic_DNA"/>
</dbReference>
<dbReference type="InterPro" id="IPR006843">
    <property type="entry name" value="PAP/fibrillin_dom"/>
</dbReference>
<feature type="compositionally biased region" description="Low complexity" evidence="3">
    <location>
        <begin position="99"/>
        <end position="128"/>
    </location>
</feature>
<protein>
    <recommendedName>
        <fullName evidence="4">Plastid lipid-associated protein/fibrillin conserved domain-containing protein</fullName>
    </recommendedName>
</protein>
<comment type="subcellular location">
    <subcellularLocation>
        <location evidence="1">Plastid</location>
    </subcellularLocation>
</comment>
<reference evidence="5 6" key="1">
    <citation type="journal article" date="2024" name="Nat. Commun.">
        <title>Phylogenomics reveals the evolutionary origins of lichenization in chlorophyte algae.</title>
        <authorList>
            <person name="Puginier C."/>
            <person name="Libourel C."/>
            <person name="Otte J."/>
            <person name="Skaloud P."/>
            <person name="Haon M."/>
            <person name="Grisel S."/>
            <person name="Petersen M."/>
            <person name="Berrin J.G."/>
            <person name="Delaux P.M."/>
            <person name="Dal Grande F."/>
            <person name="Keller J."/>
        </authorList>
    </citation>
    <scope>NUCLEOTIDE SEQUENCE [LARGE SCALE GENOMIC DNA]</scope>
    <source>
        <strain evidence="5 6">SAG 2145</strain>
    </source>
</reference>